<dbReference type="PRINTS" id="PR00723">
    <property type="entry name" value="SUBTILISIN"/>
</dbReference>
<evidence type="ECO:0000256" key="3">
    <source>
        <dbReference type="ARBA" id="ARBA00022801"/>
    </source>
</evidence>
<keyword evidence="9" id="KW-0732">Signal</keyword>
<evidence type="ECO:0000256" key="2">
    <source>
        <dbReference type="ARBA" id="ARBA00022670"/>
    </source>
</evidence>
<dbReference type="InterPro" id="IPR023827">
    <property type="entry name" value="Peptidase_S8_Asp-AS"/>
</dbReference>
<dbReference type="Gene3D" id="3.40.50.200">
    <property type="entry name" value="Peptidase S8/S53 domain"/>
    <property type="match status" value="1"/>
</dbReference>
<dbReference type="RefSeq" id="WP_170070264.1">
    <property type="nucleotide sequence ID" value="NZ_PVTI01000028.1"/>
</dbReference>
<dbReference type="GO" id="GO:0006508">
    <property type="term" value="P:proteolysis"/>
    <property type="evidence" value="ECO:0007669"/>
    <property type="project" value="UniProtKB-KW"/>
</dbReference>
<dbReference type="AlphaFoldDB" id="A0A2T0U678"/>
<evidence type="ECO:0000259" key="10">
    <source>
        <dbReference type="Pfam" id="PF00082"/>
    </source>
</evidence>
<accession>A0A2T0U678</accession>
<feature type="active site" description="Charge relay system" evidence="5 6">
    <location>
        <position position="226"/>
    </location>
</feature>
<feature type="compositionally biased region" description="Basic and acidic residues" evidence="8">
    <location>
        <begin position="114"/>
        <end position="124"/>
    </location>
</feature>
<dbReference type="GO" id="GO:0004252">
    <property type="term" value="F:serine-type endopeptidase activity"/>
    <property type="evidence" value="ECO:0007669"/>
    <property type="project" value="UniProtKB-UniRule"/>
</dbReference>
<dbReference type="InterPro" id="IPR036852">
    <property type="entry name" value="Peptidase_S8/S53_dom_sf"/>
</dbReference>
<dbReference type="PANTHER" id="PTHR43806">
    <property type="entry name" value="PEPTIDASE S8"/>
    <property type="match status" value="1"/>
</dbReference>
<dbReference type="InterPro" id="IPR000209">
    <property type="entry name" value="Peptidase_S8/S53_dom"/>
</dbReference>
<evidence type="ECO:0000256" key="7">
    <source>
        <dbReference type="RuleBase" id="RU003355"/>
    </source>
</evidence>
<dbReference type="Pfam" id="PF00082">
    <property type="entry name" value="Peptidase_S8"/>
    <property type="match status" value="1"/>
</dbReference>
<feature type="signal peptide" evidence="9">
    <location>
        <begin position="1"/>
        <end position="30"/>
    </location>
</feature>
<evidence type="ECO:0000256" key="5">
    <source>
        <dbReference type="PIRSR" id="PIRSR615500-1"/>
    </source>
</evidence>
<evidence type="ECO:0000256" key="6">
    <source>
        <dbReference type="PROSITE-ProRule" id="PRU01240"/>
    </source>
</evidence>
<evidence type="ECO:0000256" key="9">
    <source>
        <dbReference type="SAM" id="SignalP"/>
    </source>
</evidence>
<gene>
    <name evidence="11" type="ORF">BCF74_12836</name>
</gene>
<comment type="caution">
    <text evidence="11">The sequence shown here is derived from an EMBL/GenBank/DDBJ whole genome shotgun (WGS) entry which is preliminary data.</text>
</comment>
<dbReference type="InterPro" id="IPR015500">
    <property type="entry name" value="Peptidase_S8_subtilisin-rel"/>
</dbReference>
<keyword evidence="2 6" id="KW-0645">Protease</keyword>
<sequence length="578" mass="59670">MRRTRMLSMAGTAAVVAAIAGSAATGAATAAPSASTAQAAGSGSYVVLTDKASDAKAVAAQLRKAGGDVTSVNTAIGLITVKGSSSLLAKARGLDGVKGAANDRSIGTAPQRAKGPDPVEKPQVFDKTRANGTFKYTPPPPEGGDPLDGLLWGHEMVNAFEARATETGDKVRVGVLDTGVDGNHQDLAPNFNRELSRNFTTDMPDIDGPCDTASCVDPADVDQNGHGTHVAGTIGAAVNDFGISGIAPDVELVNIRGGQDSGYFFVGPVTNALTYAGDVGLDVVNMSFYVDPWLYNCAGGAPEDSPEEAAEQDLIIAAMTRALNYANSKNVTLVGALGNNHEDLSNPRTDVSSPDYPGGTEHPRTIDNATCWDLPVEGPNVIGVSALGPTGEKADYSNYATDLTSGEIEVSAPGGWYRDGIGTETYRTNGNLILSTVSLASLQESAEVDKNGNITKPGRDAGVIKQCTDRRQPMKKSDCSYYAWFQGTSMASPHAAGVAALAVGAHGSGTSADTFFLAPATTRSLLMDTATDHACPASGIRSYEPEGRSAEFTARCVGTADFNSFYGDGIVNAAGVVQ</sequence>
<dbReference type="PANTHER" id="PTHR43806:SF11">
    <property type="entry name" value="CEREVISIN-RELATED"/>
    <property type="match status" value="1"/>
</dbReference>
<dbReference type="PROSITE" id="PS00136">
    <property type="entry name" value="SUBTILASE_ASP"/>
    <property type="match status" value="1"/>
</dbReference>
<feature type="region of interest" description="Disordered" evidence="8">
    <location>
        <begin position="101"/>
        <end position="124"/>
    </location>
</feature>
<dbReference type="InterPro" id="IPR022398">
    <property type="entry name" value="Peptidase_S8_His-AS"/>
</dbReference>
<dbReference type="PROSITE" id="PS00137">
    <property type="entry name" value="SUBTILASE_HIS"/>
    <property type="match status" value="1"/>
</dbReference>
<comment type="similarity">
    <text evidence="1 6 7">Belongs to the peptidase S8 family.</text>
</comment>
<feature type="domain" description="Peptidase S8/S53" evidence="10">
    <location>
        <begin position="168"/>
        <end position="533"/>
    </location>
</feature>
<evidence type="ECO:0000256" key="4">
    <source>
        <dbReference type="ARBA" id="ARBA00022825"/>
    </source>
</evidence>
<dbReference type="InterPro" id="IPR023828">
    <property type="entry name" value="Peptidase_S8_Ser-AS"/>
</dbReference>
<evidence type="ECO:0000256" key="1">
    <source>
        <dbReference type="ARBA" id="ARBA00011073"/>
    </source>
</evidence>
<dbReference type="SUPFAM" id="SSF52743">
    <property type="entry name" value="Subtilisin-like"/>
    <property type="match status" value="1"/>
</dbReference>
<evidence type="ECO:0000256" key="8">
    <source>
        <dbReference type="SAM" id="MobiDB-lite"/>
    </source>
</evidence>
<dbReference type="Proteomes" id="UP000237822">
    <property type="component" value="Unassembled WGS sequence"/>
</dbReference>
<keyword evidence="4 6" id="KW-0720">Serine protease</keyword>
<proteinExistence type="inferred from homology"/>
<dbReference type="InterPro" id="IPR050131">
    <property type="entry name" value="Peptidase_S8_subtilisin-like"/>
</dbReference>
<protein>
    <submittedName>
        <fullName evidence="11">Subtilase family protein</fullName>
    </submittedName>
</protein>
<feature type="active site" description="Charge relay system" evidence="5 6">
    <location>
        <position position="177"/>
    </location>
</feature>
<evidence type="ECO:0000313" key="11">
    <source>
        <dbReference type="EMBL" id="PRY53417.1"/>
    </source>
</evidence>
<keyword evidence="12" id="KW-1185">Reference proteome</keyword>
<dbReference type="PROSITE" id="PS51892">
    <property type="entry name" value="SUBTILASE"/>
    <property type="match status" value="1"/>
</dbReference>
<dbReference type="EMBL" id="PVTI01000028">
    <property type="protein sequence ID" value="PRY53417.1"/>
    <property type="molecule type" value="Genomic_DNA"/>
</dbReference>
<name>A0A2T0U678_9MICO</name>
<dbReference type="PROSITE" id="PS00138">
    <property type="entry name" value="SUBTILASE_SER"/>
    <property type="match status" value="1"/>
</dbReference>
<reference evidence="11 12" key="1">
    <citation type="submission" date="2018-03" db="EMBL/GenBank/DDBJ databases">
        <title>Genomic Encyclopedia of Archaeal and Bacterial Type Strains, Phase II (KMG-II): from individual species to whole genera.</title>
        <authorList>
            <person name="Goeker M."/>
        </authorList>
    </citation>
    <scope>NUCLEOTIDE SEQUENCE [LARGE SCALE GENOMIC DNA]</scope>
    <source>
        <strain evidence="11 12">ATCC BAA-1496</strain>
    </source>
</reference>
<keyword evidence="3 6" id="KW-0378">Hydrolase</keyword>
<organism evidence="11 12">
    <name type="scientific">Knoellia remsis</name>
    <dbReference type="NCBI Taxonomy" id="407159"/>
    <lineage>
        <taxon>Bacteria</taxon>
        <taxon>Bacillati</taxon>
        <taxon>Actinomycetota</taxon>
        <taxon>Actinomycetes</taxon>
        <taxon>Micrococcales</taxon>
        <taxon>Intrasporangiaceae</taxon>
        <taxon>Knoellia</taxon>
    </lineage>
</organism>
<evidence type="ECO:0000313" key="12">
    <source>
        <dbReference type="Proteomes" id="UP000237822"/>
    </source>
</evidence>
<feature type="chain" id="PRO_5015661120" evidence="9">
    <location>
        <begin position="31"/>
        <end position="578"/>
    </location>
</feature>
<feature type="active site" description="Charge relay system" evidence="5 6">
    <location>
        <position position="489"/>
    </location>
</feature>